<organism evidence="2 3">
    <name type="scientific">Psylliodes chrysocephalus</name>
    <dbReference type="NCBI Taxonomy" id="3402493"/>
    <lineage>
        <taxon>Eukaryota</taxon>
        <taxon>Metazoa</taxon>
        <taxon>Ecdysozoa</taxon>
        <taxon>Arthropoda</taxon>
        <taxon>Hexapoda</taxon>
        <taxon>Insecta</taxon>
        <taxon>Pterygota</taxon>
        <taxon>Neoptera</taxon>
        <taxon>Endopterygota</taxon>
        <taxon>Coleoptera</taxon>
        <taxon>Polyphaga</taxon>
        <taxon>Cucujiformia</taxon>
        <taxon>Chrysomeloidea</taxon>
        <taxon>Chrysomelidae</taxon>
        <taxon>Galerucinae</taxon>
        <taxon>Alticini</taxon>
        <taxon>Psylliodes</taxon>
    </lineage>
</organism>
<protein>
    <submittedName>
        <fullName evidence="2">Uncharacterized protein</fullName>
    </submittedName>
</protein>
<dbReference type="AlphaFoldDB" id="A0A9P0CT16"/>
<name>A0A9P0CT16_9CUCU</name>
<sequence length="249" mass="28319">MDFKTAISSMQTNEGFTIFNTFKFTNEEANKLQPLLQTFESYFKPKSNLSNARKQEQGDTVEKFITHLINRAKGCELNDLEDSLIKICITCGVADENMHQRLLKEDNINLEKAINLCKMSLLMRTLHIAPSEEAGGLFMRVFVAVCKAGDVGAYPREELFNTPLVWALSTLPVAIVIGFGGVFEFFRENIQALFGQVSENTQKIDRLESNVDRLEKYYKQNNLILYELAELDEEKGSDLEKAIVKLFNP</sequence>
<dbReference type="Proteomes" id="UP001153636">
    <property type="component" value="Chromosome 19"/>
</dbReference>
<proteinExistence type="predicted"/>
<evidence type="ECO:0000313" key="2">
    <source>
        <dbReference type="EMBL" id="CAH1105340.1"/>
    </source>
</evidence>
<gene>
    <name evidence="2" type="ORF">PSYICH_LOCUS6207</name>
</gene>
<evidence type="ECO:0000256" key="1">
    <source>
        <dbReference type="SAM" id="Phobius"/>
    </source>
</evidence>
<keyword evidence="3" id="KW-1185">Reference proteome</keyword>
<keyword evidence="1" id="KW-1133">Transmembrane helix</keyword>
<feature type="transmembrane region" description="Helical" evidence="1">
    <location>
        <begin position="164"/>
        <end position="186"/>
    </location>
</feature>
<dbReference type="EMBL" id="OV651831">
    <property type="protein sequence ID" value="CAH1105340.1"/>
    <property type="molecule type" value="Genomic_DNA"/>
</dbReference>
<reference evidence="2" key="1">
    <citation type="submission" date="2022-01" db="EMBL/GenBank/DDBJ databases">
        <authorList>
            <person name="King R."/>
        </authorList>
    </citation>
    <scope>NUCLEOTIDE SEQUENCE</scope>
</reference>
<keyword evidence="1" id="KW-0812">Transmembrane</keyword>
<dbReference type="OrthoDB" id="8061005at2759"/>
<keyword evidence="1" id="KW-0472">Membrane</keyword>
<dbReference type="PANTHER" id="PTHR33198">
    <property type="entry name" value="ANK_REP_REGION DOMAIN-CONTAINING PROTEIN-RELATED"/>
    <property type="match status" value="1"/>
</dbReference>
<accession>A0A9P0CT16</accession>
<evidence type="ECO:0000313" key="3">
    <source>
        <dbReference type="Proteomes" id="UP001153636"/>
    </source>
</evidence>